<feature type="compositionally biased region" description="Basic and acidic residues" evidence="1">
    <location>
        <begin position="104"/>
        <end position="117"/>
    </location>
</feature>
<feature type="compositionally biased region" description="Basic and acidic residues" evidence="1">
    <location>
        <begin position="318"/>
        <end position="333"/>
    </location>
</feature>
<evidence type="ECO:0000313" key="2">
    <source>
        <dbReference type="EMBL" id="KEY70458.1"/>
    </source>
</evidence>
<keyword evidence="3" id="KW-1185">Reference proteome</keyword>
<feature type="region of interest" description="Disordered" evidence="1">
    <location>
        <begin position="649"/>
        <end position="708"/>
    </location>
</feature>
<reference evidence="2 3" key="1">
    <citation type="journal article" date="2014" name="BMC Genomics">
        <title>Comparative genome sequencing reveals chemotype-specific gene clusters in the toxigenic black mold Stachybotrys.</title>
        <authorList>
            <person name="Semeiks J."/>
            <person name="Borek D."/>
            <person name="Otwinowski Z."/>
            <person name="Grishin N.V."/>
        </authorList>
    </citation>
    <scope>NUCLEOTIDE SEQUENCE [LARGE SCALE GENOMIC DNA]</scope>
    <source>
        <strain evidence="3">CBS 109288 / IBT 7711</strain>
    </source>
</reference>
<feature type="region of interest" description="Disordered" evidence="1">
    <location>
        <begin position="943"/>
        <end position="989"/>
    </location>
</feature>
<name>A0A084AYS9_STACB</name>
<feature type="region of interest" description="Disordered" evidence="1">
    <location>
        <begin position="878"/>
        <end position="905"/>
    </location>
</feature>
<dbReference type="PANTHER" id="PTHR35711:SF1">
    <property type="entry name" value="ECTODERMAL, ISOFORM F"/>
    <property type="match status" value="1"/>
</dbReference>
<dbReference type="AlphaFoldDB" id="A0A084AYS9"/>
<feature type="compositionally biased region" description="Acidic residues" evidence="1">
    <location>
        <begin position="70"/>
        <end position="86"/>
    </location>
</feature>
<accession>A0A084AYS9</accession>
<organism evidence="2 3">
    <name type="scientific">Stachybotrys chartarum (strain CBS 109288 / IBT 7711)</name>
    <name type="common">Toxic black mold</name>
    <name type="synonym">Stilbospora chartarum</name>
    <dbReference type="NCBI Taxonomy" id="1280523"/>
    <lineage>
        <taxon>Eukaryota</taxon>
        <taxon>Fungi</taxon>
        <taxon>Dikarya</taxon>
        <taxon>Ascomycota</taxon>
        <taxon>Pezizomycotina</taxon>
        <taxon>Sordariomycetes</taxon>
        <taxon>Hypocreomycetidae</taxon>
        <taxon>Hypocreales</taxon>
        <taxon>Stachybotryaceae</taxon>
        <taxon>Stachybotrys</taxon>
    </lineage>
</organism>
<feature type="compositionally biased region" description="Polar residues" evidence="1">
    <location>
        <begin position="421"/>
        <end position="433"/>
    </location>
</feature>
<sequence length="989" mass="108358">MEETAENKIPESLVEAEVPPAAEDDVLRATTEDVNTKTEEEEKLDEITNASTKEPALEEEDPATDLATAEAEEDAKDDVETTEEAVEEHNELPEETAEPEEEAAEQKATHDDAEDVKQSAIDPSEAADGNDQAETNKHPDAAETGALAVDDDAANLADESILSAPAEDAAQSAEVDDALSAVGDESVLSAAAEDTPPALGDASTLSAAAQDNAPAFDPDQGVDEHDVDTETAGPESRRDSMLSAAINDSQRRTSLRTEALIQAAARDIVTQLEVNRQRESLQSGTAAGNEGYISRSADGSVRHSDINDQAGDEGGDSSSHHENEDDVFSDHSPRSSMGSASMSEPDHKMDQHVTQRSRSPRISNISQYDQEEEFVPTVRGTPRPPFRSPSSVKAIQMSSPPASVLGTPRSSRRTPLPTVSRLGSPSVSAQYSPKKTPPRFRRSTPPLVLLHVTLLPLRWPWADVLDQAQTDELSREGKSLRDAWRVLQDRMGDTVFERGILLPHPQNDYEILEERLLEALDLPMRRRARILECGHYLGPSNEMSLTEDSESDSEDEDSYYDGKPKRASFNRTHWCNTCHSDIRYDSLGPGKIFRVKVYASNGLMKAGAWEACWKEMERVDVELEPILQPGVQEELTQILAEQERALELREEQTDDEQQEEEEEEEEELEQEDEPVESSFMEQEHTQPQILLSSPQHDTAYLSPPSMDERRRLEQERLKEIYGHTPPAHPEPASSPPMAPDFMRPATPPSPSAQAFERRQDRRHAIKSASLPELLLEAGRVLIQDKRNVMIGLLSLLVLMIAVRGGGQPEHDPRGFRNIVQSAEAATVTVTEAAPTMQTVETVVEPAISSISAATVTVTEIAPPVHSAEAVVEPVKSAEPVASVPVEPCSSEPSSSPTPRQEPETIVSERIVRIVETVTQTEVEVVKVTATHTQTEVETEIVRPTPSIEAKPDVLAEEAPAEPVVDVEEQEQPSQDTAARSVSPETVDEL</sequence>
<feature type="compositionally biased region" description="Low complexity" evidence="1">
    <location>
        <begin position="334"/>
        <end position="343"/>
    </location>
</feature>
<evidence type="ECO:0008006" key="4">
    <source>
        <dbReference type="Google" id="ProtNLM"/>
    </source>
</evidence>
<dbReference type="OrthoDB" id="5369448at2759"/>
<feature type="compositionally biased region" description="Basic and acidic residues" evidence="1">
    <location>
        <begin position="25"/>
        <end position="40"/>
    </location>
</feature>
<feature type="compositionally biased region" description="Acidic residues" evidence="1">
    <location>
        <begin position="652"/>
        <end position="675"/>
    </location>
</feature>
<dbReference type="HOGENOM" id="CLU_006185_1_0_1"/>
<feature type="compositionally biased region" description="Polar residues" evidence="1">
    <location>
        <begin position="388"/>
        <end position="401"/>
    </location>
</feature>
<dbReference type="EMBL" id="KL648441">
    <property type="protein sequence ID" value="KEY70458.1"/>
    <property type="molecule type" value="Genomic_DNA"/>
</dbReference>
<dbReference type="PANTHER" id="PTHR35711">
    <property type="entry name" value="EXPRESSED PROTEIN"/>
    <property type="match status" value="1"/>
</dbReference>
<feature type="compositionally biased region" description="Acidic residues" evidence="1">
    <location>
        <begin position="954"/>
        <end position="970"/>
    </location>
</feature>
<feature type="compositionally biased region" description="Polar residues" evidence="1">
    <location>
        <begin position="685"/>
        <end position="696"/>
    </location>
</feature>
<feature type="region of interest" description="Disordered" evidence="1">
    <location>
        <begin position="722"/>
        <end position="760"/>
    </location>
</feature>
<feature type="compositionally biased region" description="Acidic residues" evidence="1">
    <location>
        <begin position="545"/>
        <end position="559"/>
    </location>
</feature>
<dbReference type="Proteomes" id="UP000028045">
    <property type="component" value="Unassembled WGS sequence"/>
</dbReference>
<gene>
    <name evidence="2" type="ORF">S7711_08834</name>
</gene>
<evidence type="ECO:0000256" key="1">
    <source>
        <dbReference type="SAM" id="MobiDB-lite"/>
    </source>
</evidence>
<feature type="region of interest" description="Disordered" evidence="1">
    <location>
        <begin position="541"/>
        <end position="563"/>
    </location>
</feature>
<feature type="compositionally biased region" description="Acidic residues" evidence="1">
    <location>
        <begin position="93"/>
        <end position="103"/>
    </location>
</feature>
<feature type="region of interest" description="Disordered" evidence="1">
    <location>
        <begin position="1"/>
        <end position="253"/>
    </location>
</feature>
<evidence type="ECO:0000313" key="3">
    <source>
        <dbReference type="Proteomes" id="UP000028045"/>
    </source>
</evidence>
<feature type="compositionally biased region" description="Basic and acidic residues" evidence="1">
    <location>
        <begin position="344"/>
        <end position="353"/>
    </location>
</feature>
<feature type="compositionally biased region" description="Polar residues" evidence="1">
    <location>
        <begin position="354"/>
        <end position="368"/>
    </location>
</feature>
<feature type="compositionally biased region" description="Pro residues" evidence="1">
    <location>
        <begin position="726"/>
        <end position="738"/>
    </location>
</feature>
<proteinExistence type="predicted"/>
<feature type="region of interest" description="Disordered" evidence="1">
    <location>
        <begin position="272"/>
        <end position="440"/>
    </location>
</feature>
<protein>
    <recommendedName>
        <fullName evidence="4">Pathway-specific nitrogen regulator</fullName>
    </recommendedName>
</protein>
<feature type="compositionally biased region" description="Low complexity" evidence="1">
    <location>
        <begin position="878"/>
        <end position="898"/>
    </location>
</feature>